<evidence type="ECO:0000256" key="1">
    <source>
        <dbReference type="SAM" id="MobiDB-lite"/>
    </source>
</evidence>
<feature type="compositionally biased region" description="Basic and acidic residues" evidence="1">
    <location>
        <begin position="174"/>
        <end position="190"/>
    </location>
</feature>
<evidence type="ECO:0000313" key="3">
    <source>
        <dbReference type="Proteomes" id="UP001456524"/>
    </source>
</evidence>
<organism evidence="2 3">
    <name type="scientific">Phyllosticta citrichinensis</name>
    <dbReference type="NCBI Taxonomy" id="1130410"/>
    <lineage>
        <taxon>Eukaryota</taxon>
        <taxon>Fungi</taxon>
        <taxon>Dikarya</taxon>
        <taxon>Ascomycota</taxon>
        <taxon>Pezizomycotina</taxon>
        <taxon>Dothideomycetes</taxon>
        <taxon>Dothideomycetes incertae sedis</taxon>
        <taxon>Botryosphaeriales</taxon>
        <taxon>Phyllostictaceae</taxon>
        <taxon>Phyllosticta</taxon>
    </lineage>
</organism>
<feature type="region of interest" description="Disordered" evidence="1">
    <location>
        <begin position="162"/>
        <end position="190"/>
    </location>
</feature>
<accession>A0ABR1Y841</accession>
<gene>
    <name evidence="2" type="ORF">IWX90DRAFT_41228</name>
</gene>
<dbReference type="EMBL" id="JBBWUH010000001">
    <property type="protein sequence ID" value="KAK8178059.1"/>
    <property type="molecule type" value="Genomic_DNA"/>
</dbReference>
<protein>
    <submittedName>
        <fullName evidence="2">Uncharacterized protein</fullName>
    </submittedName>
</protein>
<evidence type="ECO:0000313" key="2">
    <source>
        <dbReference type="EMBL" id="KAK8178059.1"/>
    </source>
</evidence>
<proteinExistence type="predicted"/>
<comment type="caution">
    <text evidence="2">The sequence shown here is derived from an EMBL/GenBank/DDBJ whole genome shotgun (WGS) entry which is preliminary data.</text>
</comment>
<dbReference type="Proteomes" id="UP001456524">
    <property type="component" value="Unassembled WGS sequence"/>
</dbReference>
<reference evidence="2 3" key="1">
    <citation type="journal article" date="2022" name="G3 (Bethesda)">
        <title>Enemy or ally: a genomic approach to elucidate the lifestyle of Phyllosticta citrichinaensis.</title>
        <authorList>
            <person name="Buijs V.A."/>
            <person name="Groenewald J.Z."/>
            <person name="Haridas S."/>
            <person name="LaButti K.M."/>
            <person name="Lipzen A."/>
            <person name="Martin F.M."/>
            <person name="Barry K."/>
            <person name="Grigoriev I.V."/>
            <person name="Crous P.W."/>
            <person name="Seidl M.F."/>
        </authorList>
    </citation>
    <scope>NUCLEOTIDE SEQUENCE [LARGE SCALE GENOMIC DNA]</scope>
    <source>
        <strain evidence="2 3">CBS 129764</strain>
    </source>
</reference>
<keyword evidence="3" id="KW-1185">Reference proteome</keyword>
<name>A0ABR1Y841_9PEZI</name>
<sequence length="190" mass="21480">MPSAPVQCLFAGWRLTAMLPDRTAPDSCQHSRWLFNRIIMHPSFFRHRLVYCFYTTFSTSETHADTTHAGEAFHKNATMRVTKKKSTWRLALRITWLDILHAIPLSPNLDLRSTLFPPNSRNVQTRWLHAIGSCATNIPVYTGLESGLGRCKPWALAMQHATAARGSGGPPNDFCDRAESDAERGVKWKE</sequence>